<evidence type="ECO:0008006" key="3">
    <source>
        <dbReference type="Google" id="ProtNLM"/>
    </source>
</evidence>
<protein>
    <recommendedName>
        <fullName evidence="3">Protein kinase domain-containing protein</fullName>
    </recommendedName>
</protein>
<sequence length="64" mass="7605">MLSCQAKFRRNTYMSEESLMFAKEMLTVDPKMRLSALAVSRHAWMNKQRKEIVAIKRSKLRNML</sequence>
<proteinExistence type="predicted"/>
<dbReference type="InParanoid" id="E3NKF7"/>
<name>E3NKF7_CAERE</name>
<evidence type="ECO:0000313" key="1">
    <source>
        <dbReference type="EMBL" id="EFP02129.1"/>
    </source>
</evidence>
<dbReference type="STRING" id="31234.E3NKF7"/>
<dbReference type="EMBL" id="DS268798">
    <property type="protein sequence ID" value="EFP02129.1"/>
    <property type="molecule type" value="Genomic_DNA"/>
</dbReference>
<dbReference type="Gene3D" id="1.10.510.10">
    <property type="entry name" value="Transferase(Phosphotransferase) domain 1"/>
    <property type="match status" value="1"/>
</dbReference>
<dbReference type="SUPFAM" id="SSF56112">
    <property type="entry name" value="Protein kinase-like (PK-like)"/>
    <property type="match status" value="1"/>
</dbReference>
<keyword evidence="2" id="KW-1185">Reference proteome</keyword>
<dbReference type="HOGENOM" id="CLU_207433_0_0_1"/>
<organism evidence="2">
    <name type="scientific">Caenorhabditis remanei</name>
    <name type="common">Caenorhabditis vulgaris</name>
    <dbReference type="NCBI Taxonomy" id="31234"/>
    <lineage>
        <taxon>Eukaryota</taxon>
        <taxon>Metazoa</taxon>
        <taxon>Ecdysozoa</taxon>
        <taxon>Nematoda</taxon>
        <taxon>Chromadorea</taxon>
        <taxon>Rhabditida</taxon>
        <taxon>Rhabditina</taxon>
        <taxon>Rhabditomorpha</taxon>
        <taxon>Rhabditoidea</taxon>
        <taxon>Rhabditidae</taxon>
        <taxon>Peloderinae</taxon>
        <taxon>Caenorhabditis</taxon>
    </lineage>
</organism>
<gene>
    <name evidence="1" type="ORF">CRE_22718</name>
</gene>
<reference evidence="1" key="1">
    <citation type="submission" date="2007-07" db="EMBL/GenBank/DDBJ databases">
        <title>PCAP assembly of the Caenorhabditis remanei genome.</title>
        <authorList>
            <consortium name="The Caenorhabditis remanei Sequencing Consortium"/>
            <person name="Wilson R.K."/>
        </authorList>
    </citation>
    <scope>NUCLEOTIDE SEQUENCE [LARGE SCALE GENOMIC DNA]</scope>
    <source>
        <strain evidence="1">PB4641</strain>
    </source>
</reference>
<evidence type="ECO:0000313" key="2">
    <source>
        <dbReference type="Proteomes" id="UP000008281"/>
    </source>
</evidence>
<accession>E3NKF7</accession>
<dbReference type="Proteomes" id="UP000008281">
    <property type="component" value="Unassembled WGS sequence"/>
</dbReference>
<dbReference type="InterPro" id="IPR011009">
    <property type="entry name" value="Kinase-like_dom_sf"/>
</dbReference>
<dbReference type="AlphaFoldDB" id="E3NKF7"/>